<feature type="transmembrane region" description="Helical" evidence="7">
    <location>
        <begin position="36"/>
        <end position="56"/>
    </location>
</feature>
<feature type="transmembrane region" description="Helical" evidence="7">
    <location>
        <begin position="129"/>
        <end position="151"/>
    </location>
</feature>
<dbReference type="GO" id="GO:0055085">
    <property type="term" value="P:transmembrane transport"/>
    <property type="evidence" value="ECO:0007669"/>
    <property type="project" value="InterPro"/>
</dbReference>
<keyword evidence="2 7" id="KW-0813">Transport</keyword>
<keyword evidence="5 7" id="KW-1133">Transmembrane helix</keyword>
<dbReference type="Pfam" id="PF00528">
    <property type="entry name" value="BPD_transp_1"/>
    <property type="match status" value="1"/>
</dbReference>
<dbReference type="EMBL" id="PDJE01000001">
    <property type="protein sequence ID" value="PFG29954.1"/>
    <property type="molecule type" value="Genomic_DNA"/>
</dbReference>
<evidence type="ECO:0000313" key="9">
    <source>
        <dbReference type="EMBL" id="PFG29954.1"/>
    </source>
</evidence>
<keyword evidence="6 7" id="KW-0472">Membrane</keyword>
<evidence type="ECO:0000256" key="4">
    <source>
        <dbReference type="ARBA" id="ARBA00022692"/>
    </source>
</evidence>
<comment type="similarity">
    <text evidence="7">Belongs to the binding-protein-dependent transport system permease family.</text>
</comment>
<dbReference type="PANTHER" id="PTHR43744">
    <property type="entry name" value="ABC TRANSPORTER PERMEASE PROTEIN MG189-RELATED-RELATED"/>
    <property type="match status" value="1"/>
</dbReference>
<evidence type="ECO:0000259" key="8">
    <source>
        <dbReference type="PROSITE" id="PS50928"/>
    </source>
</evidence>
<keyword evidence="3" id="KW-1003">Cell membrane</keyword>
<dbReference type="Proteomes" id="UP000221369">
    <property type="component" value="Unassembled WGS sequence"/>
</dbReference>
<evidence type="ECO:0000256" key="1">
    <source>
        <dbReference type="ARBA" id="ARBA00004651"/>
    </source>
</evidence>
<accession>A0A2A9DTN5</accession>
<gene>
    <name evidence="9" type="ORF">ATJ78_0873</name>
</gene>
<dbReference type="CDD" id="cd06261">
    <property type="entry name" value="TM_PBP2"/>
    <property type="match status" value="1"/>
</dbReference>
<feature type="domain" description="ABC transmembrane type-1" evidence="8">
    <location>
        <begin position="92"/>
        <end position="282"/>
    </location>
</feature>
<evidence type="ECO:0000256" key="6">
    <source>
        <dbReference type="ARBA" id="ARBA00023136"/>
    </source>
</evidence>
<evidence type="ECO:0000313" key="10">
    <source>
        <dbReference type="Proteomes" id="UP000221369"/>
    </source>
</evidence>
<evidence type="ECO:0000256" key="7">
    <source>
        <dbReference type="RuleBase" id="RU363032"/>
    </source>
</evidence>
<proteinExistence type="inferred from homology"/>
<comment type="caution">
    <text evidence="9">The sequence shown here is derived from an EMBL/GenBank/DDBJ whole genome shotgun (WGS) entry which is preliminary data.</text>
</comment>
<keyword evidence="10" id="KW-1185">Reference proteome</keyword>
<organism evidence="9 10">
    <name type="scientific">Paramicrobacterium agarici</name>
    <dbReference type="NCBI Taxonomy" id="630514"/>
    <lineage>
        <taxon>Bacteria</taxon>
        <taxon>Bacillati</taxon>
        <taxon>Actinomycetota</taxon>
        <taxon>Actinomycetes</taxon>
        <taxon>Micrococcales</taxon>
        <taxon>Microbacteriaceae</taxon>
        <taxon>Paramicrobacterium</taxon>
    </lineage>
</organism>
<sequence>MALSDTQIMTDARSPRELAANKRRPKVLRRLRQHGLVIALALVFVFPLLVMLSTALKSPQDVFSSPPTLIPTEWTFNNFATAFDQIPVWRYLGNTMLVAGLSVLGTALSCPLVAYALSKVKWAGAKPLFIMVLATMMLPPQVTLIPLFLIWNGVGATNTYLPLVVPAFLGTPFFIFLIRQFLMNVPDDLIEAARLDGASEFRTYATIVLPIARPAIVTAAVFQFVWAWTDFLNPLIYLNDESTYTLSIGLYAFFGENDVAWGPLMAACTMFTIPALIIFLIGQKFFIGGISAGAIK</sequence>
<keyword evidence="4 7" id="KW-0812">Transmembrane</keyword>
<dbReference type="AlphaFoldDB" id="A0A2A9DTN5"/>
<dbReference type="GO" id="GO:0005886">
    <property type="term" value="C:plasma membrane"/>
    <property type="evidence" value="ECO:0007669"/>
    <property type="project" value="UniProtKB-SubCell"/>
</dbReference>
<reference evidence="9 10" key="1">
    <citation type="submission" date="2017-10" db="EMBL/GenBank/DDBJ databases">
        <title>Sequencing the genomes of 1000 actinobacteria strains.</title>
        <authorList>
            <person name="Klenk H.-P."/>
        </authorList>
    </citation>
    <scope>NUCLEOTIDE SEQUENCE [LARGE SCALE GENOMIC DNA]</scope>
    <source>
        <strain evidence="9 10">DSM 21798</strain>
    </source>
</reference>
<feature type="transmembrane region" description="Helical" evidence="7">
    <location>
        <begin position="260"/>
        <end position="281"/>
    </location>
</feature>
<evidence type="ECO:0000256" key="3">
    <source>
        <dbReference type="ARBA" id="ARBA00022475"/>
    </source>
</evidence>
<evidence type="ECO:0000256" key="5">
    <source>
        <dbReference type="ARBA" id="ARBA00022989"/>
    </source>
</evidence>
<dbReference type="InterPro" id="IPR035906">
    <property type="entry name" value="MetI-like_sf"/>
</dbReference>
<name>A0A2A9DTN5_9MICO</name>
<dbReference type="SUPFAM" id="SSF161098">
    <property type="entry name" value="MetI-like"/>
    <property type="match status" value="1"/>
</dbReference>
<dbReference type="InterPro" id="IPR000515">
    <property type="entry name" value="MetI-like"/>
</dbReference>
<feature type="transmembrane region" description="Helical" evidence="7">
    <location>
        <begin position="163"/>
        <end position="182"/>
    </location>
</feature>
<dbReference type="PROSITE" id="PS50928">
    <property type="entry name" value="ABC_TM1"/>
    <property type="match status" value="1"/>
</dbReference>
<feature type="transmembrane region" description="Helical" evidence="7">
    <location>
        <begin position="203"/>
        <end position="228"/>
    </location>
</feature>
<dbReference type="RefSeq" id="WP_098406472.1">
    <property type="nucleotide sequence ID" value="NZ_PDJE01000001.1"/>
</dbReference>
<evidence type="ECO:0000256" key="2">
    <source>
        <dbReference type="ARBA" id="ARBA00022448"/>
    </source>
</evidence>
<dbReference type="Gene3D" id="1.10.3720.10">
    <property type="entry name" value="MetI-like"/>
    <property type="match status" value="1"/>
</dbReference>
<protein>
    <submittedName>
        <fullName evidence="9">Carbohydrate ABC transporter membrane protein 2 (CUT1 family)</fullName>
    </submittedName>
</protein>
<feature type="transmembrane region" description="Helical" evidence="7">
    <location>
        <begin position="96"/>
        <end position="117"/>
    </location>
</feature>
<comment type="subcellular location">
    <subcellularLocation>
        <location evidence="1 7">Cell membrane</location>
        <topology evidence="1 7">Multi-pass membrane protein</topology>
    </subcellularLocation>
</comment>
<dbReference type="PANTHER" id="PTHR43744:SF8">
    <property type="entry name" value="SN-GLYCEROL-3-PHOSPHATE TRANSPORT SYSTEM PERMEASE PROTEIN UGPE"/>
    <property type="match status" value="1"/>
</dbReference>